<name>A0A918KSK4_9PROT</name>
<keyword evidence="4" id="KW-1185">Reference proteome</keyword>
<evidence type="ECO:0000313" key="4">
    <source>
        <dbReference type="Proteomes" id="UP000600865"/>
    </source>
</evidence>
<sequence>MRLADLFGVVFSLPEGRTNIIDIVFYIWSAGLIVGSLIPLMPEQTYWLRAWTYARLQMLALLTITALILILGYGLQNSWHLALLVAFILCAILCLRDILPFTSLGQKQVPTLNPDQGHMPLRLLVGNVLMENDRFDAMLDKIETHDPDIVFLVETDQKWADGLAVLKSRFPHTYLLPLEDFNGMLFYSKFPILKVDERYLVQDHIPSLTIDLDIGQGEPLRFYGVHPRPPRPEDDTADLDKELILIAEEAGQHASPILVTGDLNDVGWSSTTKAFLRISGLLDPRRGRGLYNSYNAKNPLVRWPLDHLFISDHFALQNVRRLDASGSDHFPLVIELGLMTDA</sequence>
<feature type="domain" description="Endonuclease/exonuclease/phosphatase" evidence="2">
    <location>
        <begin position="127"/>
        <end position="329"/>
    </location>
</feature>
<dbReference type="Proteomes" id="UP000600865">
    <property type="component" value="Unassembled WGS sequence"/>
</dbReference>
<evidence type="ECO:0000313" key="3">
    <source>
        <dbReference type="EMBL" id="GGX75482.1"/>
    </source>
</evidence>
<dbReference type="InterPro" id="IPR036691">
    <property type="entry name" value="Endo/exonu/phosph_ase_sf"/>
</dbReference>
<dbReference type="Pfam" id="PF03372">
    <property type="entry name" value="Exo_endo_phos"/>
    <property type="match status" value="1"/>
</dbReference>
<organism evidence="3 4">
    <name type="scientific">Litorimonas cladophorae</name>
    <dbReference type="NCBI Taxonomy" id="1220491"/>
    <lineage>
        <taxon>Bacteria</taxon>
        <taxon>Pseudomonadati</taxon>
        <taxon>Pseudomonadota</taxon>
        <taxon>Alphaproteobacteria</taxon>
        <taxon>Maricaulales</taxon>
        <taxon>Robiginitomaculaceae</taxon>
    </lineage>
</organism>
<evidence type="ECO:0000259" key="2">
    <source>
        <dbReference type="Pfam" id="PF03372"/>
    </source>
</evidence>
<feature type="transmembrane region" description="Helical" evidence="1">
    <location>
        <begin position="20"/>
        <end position="41"/>
    </location>
</feature>
<keyword evidence="1" id="KW-0812">Transmembrane</keyword>
<dbReference type="GO" id="GO:0003824">
    <property type="term" value="F:catalytic activity"/>
    <property type="evidence" value="ECO:0007669"/>
    <property type="project" value="InterPro"/>
</dbReference>
<evidence type="ECO:0000256" key="1">
    <source>
        <dbReference type="SAM" id="Phobius"/>
    </source>
</evidence>
<keyword evidence="1" id="KW-0472">Membrane</keyword>
<feature type="transmembrane region" description="Helical" evidence="1">
    <location>
        <begin position="53"/>
        <end position="73"/>
    </location>
</feature>
<proteinExistence type="predicted"/>
<comment type="caution">
    <text evidence="3">The sequence shown here is derived from an EMBL/GenBank/DDBJ whole genome shotgun (WGS) entry which is preliminary data.</text>
</comment>
<reference evidence="3 4" key="1">
    <citation type="journal article" date="2014" name="Int. J. Syst. Evol. Microbiol.">
        <title>Complete genome sequence of Corynebacterium casei LMG S-19264T (=DSM 44701T), isolated from a smear-ripened cheese.</title>
        <authorList>
            <consortium name="US DOE Joint Genome Institute (JGI-PGF)"/>
            <person name="Walter F."/>
            <person name="Albersmeier A."/>
            <person name="Kalinowski J."/>
            <person name="Ruckert C."/>
        </authorList>
    </citation>
    <scope>NUCLEOTIDE SEQUENCE [LARGE SCALE GENOMIC DNA]</scope>
    <source>
        <strain evidence="3 4">KCTC 23968</strain>
    </source>
</reference>
<accession>A0A918KSK4</accession>
<dbReference type="InterPro" id="IPR005135">
    <property type="entry name" value="Endo/exonuclease/phosphatase"/>
</dbReference>
<dbReference type="Gene3D" id="3.60.10.10">
    <property type="entry name" value="Endonuclease/exonuclease/phosphatase"/>
    <property type="match status" value="1"/>
</dbReference>
<dbReference type="SUPFAM" id="SSF56219">
    <property type="entry name" value="DNase I-like"/>
    <property type="match status" value="1"/>
</dbReference>
<feature type="transmembrane region" description="Helical" evidence="1">
    <location>
        <begin position="79"/>
        <end position="99"/>
    </location>
</feature>
<keyword evidence="1" id="KW-1133">Transmembrane helix</keyword>
<protein>
    <recommendedName>
        <fullName evidence="2">Endonuclease/exonuclease/phosphatase domain-containing protein</fullName>
    </recommendedName>
</protein>
<dbReference type="EMBL" id="BMYV01000003">
    <property type="protein sequence ID" value="GGX75482.1"/>
    <property type="molecule type" value="Genomic_DNA"/>
</dbReference>
<gene>
    <name evidence="3" type="ORF">GCM10011309_27140</name>
</gene>
<dbReference type="AlphaFoldDB" id="A0A918KSK4"/>